<dbReference type="SMART" id="SM00448">
    <property type="entry name" value="REC"/>
    <property type="match status" value="1"/>
</dbReference>
<feature type="domain" description="Response regulatory" evidence="2">
    <location>
        <begin position="14"/>
        <end position="128"/>
    </location>
</feature>
<dbReference type="InterPro" id="IPR001789">
    <property type="entry name" value="Sig_transdc_resp-reg_receiver"/>
</dbReference>
<sequence length="260" mass="29939">MGHQRNTDKMKKLSVVVVDDEGPALRRVVKMVNEHPLLELIGTAMTAGDATRIIVETKPDLLLLDIQLKDATAFDVLENLEEDTFKGKVIFITAYDHYAIKAFELRALDYLMKPFKPERFHEAIERVVGNDKVGFHKVRDIMEGLKKSNTELVVVPEGIKNYFLNRNSIQYIYAEGYYANFVMDDDKKLLRISLKKLESLLPHSFVRVNKSAIVNYNRISELVNNKSTIKLIMEDGNEFQVSDAFSHGFKKMMHELLHTY</sequence>
<proteinExistence type="predicted"/>
<evidence type="ECO:0000259" key="2">
    <source>
        <dbReference type="PROSITE" id="PS50110"/>
    </source>
</evidence>
<dbReference type="AlphaFoldDB" id="A0A444VJP8"/>
<name>A0A444VJP8_9FLAO</name>
<evidence type="ECO:0000313" key="4">
    <source>
        <dbReference type="EMBL" id="RYC50981.1"/>
    </source>
</evidence>
<comment type="caution">
    <text evidence="4">The sequence shown here is derived from an EMBL/GenBank/DDBJ whole genome shotgun (WGS) entry which is preliminary data.</text>
</comment>
<gene>
    <name evidence="4" type="ORF">DN53_15180</name>
</gene>
<dbReference type="EMBL" id="JJMP01000007">
    <property type="protein sequence ID" value="RYC50981.1"/>
    <property type="molecule type" value="Genomic_DNA"/>
</dbReference>
<reference evidence="4 5" key="1">
    <citation type="submission" date="2014-04" db="EMBL/GenBank/DDBJ databases">
        <title>Whole genome of Muricauda olearia.</title>
        <authorList>
            <person name="Zhang X.-H."/>
            <person name="Tang K."/>
        </authorList>
    </citation>
    <scope>NUCLEOTIDE SEQUENCE [LARGE SCALE GENOMIC DNA]</scope>
    <source>
        <strain evidence="4 5">Th120</strain>
    </source>
</reference>
<evidence type="ECO:0000313" key="5">
    <source>
        <dbReference type="Proteomes" id="UP000290261"/>
    </source>
</evidence>
<dbReference type="GO" id="GO:0003677">
    <property type="term" value="F:DNA binding"/>
    <property type="evidence" value="ECO:0007669"/>
    <property type="project" value="InterPro"/>
</dbReference>
<keyword evidence="1" id="KW-0597">Phosphoprotein</keyword>
<evidence type="ECO:0008006" key="6">
    <source>
        <dbReference type="Google" id="ProtNLM"/>
    </source>
</evidence>
<dbReference type="SUPFAM" id="SSF52172">
    <property type="entry name" value="CheY-like"/>
    <property type="match status" value="1"/>
</dbReference>
<keyword evidence="5" id="KW-1185">Reference proteome</keyword>
<dbReference type="SMART" id="SM00850">
    <property type="entry name" value="LytTR"/>
    <property type="match status" value="1"/>
</dbReference>
<dbReference type="InterPro" id="IPR046947">
    <property type="entry name" value="LytR-like"/>
</dbReference>
<dbReference type="InterPro" id="IPR007492">
    <property type="entry name" value="LytTR_DNA-bd_dom"/>
</dbReference>
<evidence type="ECO:0000259" key="3">
    <source>
        <dbReference type="PROSITE" id="PS50930"/>
    </source>
</evidence>
<dbReference type="PANTHER" id="PTHR37299">
    <property type="entry name" value="TRANSCRIPTIONAL REGULATOR-RELATED"/>
    <property type="match status" value="1"/>
</dbReference>
<dbReference type="PANTHER" id="PTHR37299:SF1">
    <property type="entry name" value="STAGE 0 SPORULATION PROTEIN A HOMOLOG"/>
    <property type="match status" value="1"/>
</dbReference>
<dbReference type="GO" id="GO:0000156">
    <property type="term" value="F:phosphorelay response regulator activity"/>
    <property type="evidence" value="ECO:0007669"/>
    <property type="project" value="InterPro"/>
</dbReference>
<dbReference type="PROSITE" id="PS50110">
    <property type="entry name" value="RESPONSE_REGULATORY"/>
    <property type="match status" value="1"/>
</dbReference>
<protein>
    <recommendedName>
        <fullName evidence="6">Response regulator</fullName>
    </recommendedName>
</protein>
<accession>A0A444VJP8</accession>
<feature type="modified residue" description="4-aspartylphosphate" evidence="1">
    <location>
        <position position="65"/>
    </location>
</feature>
<dbReference type="Gene3D" id="2.40.50.1020">
    <property type="entry name" value="LytTr DNA-binding domain"/>
    <property type="match status" value="1"/>
</dbReference>
<evidence type="ECO:0000256" key="1">
    <source>
        <dbReference type="PROSITE-ProRule" id="PRU00169"/>
    </source>
</evidence>
<dbReference type="Pfam" id="PF00072">
    <property type="entry name" value="Response_reg"/>
    <property type="match status" value="1"/>
</dbReference>
<dbReference type="PROSITE" id="PS50930">
    <property type="entry name" value="HTH_LYTTR"/>
    <property type="match status" value="1"/>
</dbReference>
<organism evidence="4 5">
    <name type="scientific">Flagellimonas olearia</name>
    <dbReference type="NCBI Taxonomy" id="552546"/>
    <lineage>
        <taxon>Bacteria</taxon>
        <taxon>Pseudomonadati</taxon>
        <taxon>Bacteroidota</taxon>
        <taxon>Flavobacteriia</taxon>
        <taxon>Flavobacteriales</taxon>
        <taxon>Flavobacteriaceae</taxon>
        <taxon>Flagellimonas</taxon>
    </lineage>
</organism>
<dbReference type="InterPro" id="IPR011006">
    <property type="entry name" value="CheY-like_superfamily"/>
</dbReference>
<dbReference type="Pfam" id="PF04397">
    <property type="entry name" value="LytTR"/>
    <property type="match status" value="1"/>
</dbReference>
<dbReference type="Proteomes" id="UP000290261">
    <property type="component" value="Unassembled WGS sequence"/>
</dbReference>
<dbReference type="Gene3D" id="3.40.50.2300">
    <property type="match status" value="1"/>
</dbReference>
<feature type="domain" description="HTH LytTR-type" evidence="3">
    <location>
        <begin position="162"/>
        <end position="255"/>
    </location>
</feature>